<dbReference type="SUPFAM" id="SSF54523">
    <property type="entry name" value="Pili subunits"/>
    <property type="match status" value="1"/>
</dbReference>
<dbReference type="Proteomes" id="UP000479335">
    <property type="component" value="Unassembled WGS sequence"/>
</dbReference>
<dbReference type="Gene3D" id="3.30.700.10">
    <property type="entry name" value="Glycoprotein, Type 4 Pilin"/>
    <property type="match status" value="1"/>
</dbReference>
<name>A0A6L8KGH4_9BURK</name>
<dbReference type="InterPro" id="IPR045584">
    <property type="entry name" value="Pilin-like"/>
</dbReference>
<evidence type="ECO:0000313" key="3">
    <source>
        <dbReference type="Proteomes" id="UP000479335"/>
    </source>
</evidence>
<sequence length="166" mass="16554">MRNQAQGGFTLIELIVVIVILGILAATALPRFSNLGGDARTASLNAVRGAMSATAASAHGSWLLNPANATIAYEGATITYATTAASGYPKADTGFTTASGVNTADYTIVAAGSAATANAPATSATEVAVIPNSVAGSTKGLTCYVKYTEPTAVNTVPVYTVTTTGC</sequence>
<proteinExistence type="predicted"/>
<reference evidence="2 3" key="1">
    <citation type="submission" date="2019-12" db="EMBL/GenBank/DDBJ databases">
        <title>Novel species isolated from a subtropical stream in China.</title>
        <authorList>
            <person name="Lu H."/>
        </authorList>
    </citation>
    <scope>NUCLEOTIDE SEQUENCE [LARGE SCALE GENOMIC DNA]</scope>
    <source>
        <strain evidence="2 3">FT135W</strain>
    </source>
</reference>
<dbReference type="NCBIfam" id="TIGR02532">
    <property type="entry name" value="IV_pilin_GFxxxE"/>
    <property type="match status" value="1"/>
</dbReference>
<dbReference type="InterPro" id="IPR012902">
    <property type="entry name" value="N_methyl_site"/>
</dbReference>
<evidence type="ECO:0000313" key="2">
    <source>
        <dbReference type="EMBL" id="MYM26130.1"/>
    </source>
</evidence>
<feature type="transmembrane region" description="Helical" evidence="1">
    <location>
        <begin position="7"/>
        <end position="29"/>
    </location>
</feature>
<gene>
    <name evidence="2" type="ORF">GTP46_26210</name>
</gene>
<dbReference type="Pfam" id="PF07963">
    <property type="entry name" value="N_methyl"/>
    <property type="match status" value="1"/>
</dbReference>
<dbReference type="PANTHER" id="PTHR30093:SF7">
    <property type="entry name" value="MSHA MAJOR PILIN SUBUNIT MSHA"/>
    <property type="match status" value="1"/>
</dbReference>
<dbReference type="AlphaFoldDB" id="A0A6L8KGH4"/>
<accession>A0A6L8KGH4</accession>
<dbReference type="EMBL" id="WWCN01000022">
    <property type="protein sequence ID" value="MYM26130.1"/>
    <property type="molecule type" value="Genomic_DNA"/>
</dbReference>
<dbReference type="PROSITE" id="PS00409">
    <property type="entry name" value="PROKAR_NTER_METHYL"/>
    <property type="match status" value="1"/>
</dbReference>
<comment type="caution">
    <text evidence="2">The sequence shown here is derived from an EMBL/GenBank/DDBJ whole genome shotgun (WGS) entry which is preliminary data.</text>
</comment>
<keyword evidence="1" id="KW-0812">Transmembrane</keyword>
<keyword evidence="3" id="KW-1185">Reference proteome</keyword>
<organism evidence="2 3">
    <name type="scientific">Duganella flavida</name>
    <dbReference type="NCBI Taxonomy" id="2692175"/>
    <lineage>
        <taxon>Bacteria</taxon>
        <taxon>Pseudomonadati</taxon>
        <taxon>Pseudomonadota</taxon>
        <taxon>Betaproteobacteria</taxon>
        <taxon>Burkholderiales</taxon>
        <taxon>Oxalobacteraceae</taxon>
        <taxon>Telluria group</taxon>
        <taxon>Duganella</taxon>
    </lineage>
</organism>
<keyword evidence="1" id="KW-1133">Transmembrane helix</keyword>
<dbReference type="PANTHER" id="PTHR30093">
    <property type="entry name" value="GENERAL SECRETION PATHWAY PROTEIN G"/>
    <property type="match status" value="1"/>
</dbReference>
<protein>
    <submittedName>
        <fullName evidence="2">Prepilin-type N-terminal cleavage/methylation domain-containing protein</fullName>
    </submittedName>
</protein>
<keyword evidence="1" id="KW-0472">Membrane</keyword>
<evidence type="ECO:0000256" key="1">
    <source>
        <dbReference type="SAM" id="Phobius"/>
    </source>
</evidence>